<feature type="binding site" evidence="12">
    <location>
        <position position="26"/>
    </location>
    <ligand>
        <name>Mg(2+)</name>
        <dbReference type="ChEBI" id="CHEBI:18420"/>
    </ligand>
</feature>
<dbReference type="FunFam" id="3.40.50.300:FF:000003">
    <property type="entry name" value="Elongation factor Tu"/>
    <property type="match status" value="1"/>
</dbReference>
<reference evidence="14 15" key="1">
    <citation type="submission" date="2019-09" db="EMBL/GenBank/DDBJ databases">
        <title>Genome sequence and assembly of Taibaiella sp.</title>
        <authorList>
            <person name="Chhetri G."/>
        </authorList>
    </citation>
    <scope>NUCLEOTIDE SEQUENCE [LARGE SCALE GENOMIC DNA]</scope>
    <source>
        <strain evidence="14 15">KVB11</strain>
    </source>
</reference>
<evidence type="ECO:0000256" key="9">
    <source>
        <dbReference type="ARBA" id="ARBA00058140"/>
    </source>
</evidence>
<dbReference type="AlphaFoldDB" id="A0A5M6CJ75"/>
<keyword evidence="7 12" id="KW-0342">GTP-binding</keyword>
<dbReference type="RefSeq" id="WP_150032752.1">
    <property type="nucleotide sequence ID" value="NZ_VWSH01000002.1"/>
</dbReference>
<dbReference type="Proteomes" id="UP000323632">
    <property type="component" value="Unassembled WGS sequence"/>
</dbReference>
<dbReference type="HAMAP" id="MF_00118_B">
    <property type="entry name" value="EF_Tu_B"/>
    <property type="match status" value="1"/>
</dbReference>
<dbReference type="Gene3D" id="3.40.50.300">
    <property type="entry name" value="P-loop containing nucleotide triphosphate hydrolases"/>
    <property type="match status" value="1"/>
</dbReference>
<evidence type="ECO:0000256" key="6">
    <source>
        <dbReference type="ARBA" id="ARBA00022917"/>
    </source>
</evidence>
<evidence type="ECO:0000256" key="10">
    <source>
        <dbReference type="ARBA" id="ARBA00063778"/>
    </source>
</evidence>
<accession>A0A5M6CJ75</accession>
<evidence type="ECO:0000313" key="14">
    <source>
        <dbReference type="EMBL" id="KAA5535073.1"/>
    </source>
</evidence>
<dbReference type="Gene3D" id="2.40.30.10">
    <property type="entry name" value="Translation factors"/>
    <property type="match status" value="2"/>
</dbReference>
<sequence length="395" mass="43012">MAKETFKREKPHVNIGTIGHVDHGKTTLTAAISTVLASKGLAEKKDYDAIDNAPEERERGITINTAHVEYQTLNRHYAHVDCPGHADYVKNMITGAAQMDGAILVVAATDGPMPQTKEHILLARQVGVPRIVVFMNKVDLVDDPEILELVELEIRELLSKNDFDGDNTPIIQGSALAGLNGEPAGIKAIEDLMDAVDEYIPLPPRPVDQPFLMSVEDVFTITGRGTVATGRIERGVITVGDNVEIVGFNESPLTSTCTGVEMFKKLLDRGEAGDNAGLLLRGIDKKDIRRGMVICAPKSITPHTEFKGEVYVLGKDEGGRHTPFFNKYRPQFYFRTTDVTGECLLPEGVEMVMPGDNVSLTVKLIAPIAMDKGLKFAIREGGRTVGAGQVTEIIK</sequence>
<comment type="subunit">
    <text evidence="11">(Microbial infection) Upon infection by bacteriophage Qbeta, part of the viral RNA-dependent RNA polymerase complex, the other subunits are the viral replicase catalytic subunit (AC P14647), host ribosomal protein S1 and EF-Ts.</text>
</comment>
<dbReference type="InterPro" id="IPR027417">
    <property type="entry name" value="P-loop_NTPase"/>
</dbReference>
<dbReference type="SUPFAM" id="SSF52540">
    <property type="entry name" value="P-loop containing nucleoside triphosphate hydrolases"/>
    <property type="match status" value="1"/>
</dbReference>
<dbReference type="PROSITE" id="PS51722">
    <property type="entry name" value="G_TR_2"/>
    <property type="match status" value="1"/>
</dbReference>
<dbReference type="CDD" id="cd01884">
    <property type="entry name" value="EF_Tu"/>
    <property type="match status" value="1"/>
</dbReference>
<dbReference type="SUPFAM" id="SSF50465">
    <property type="entry name" value="EF-Tu/eEF-1alpha/eIF2-gamma C-terminal domain"/>
    <property type="match status" value="1"/>
</dbReference>
<keyword evidence="15" id="KW-1185">Reference proteome</keyword>
<dbReference type="InterPro" id="IPR009001">
    <property type="entry name" value="Transl_elong_EF1A/Init_IF2_C"/>
</dbReference>
<evidence type="ECO:0000256" key="12">
    <source>
        <dbReference type="HAMAP-Rule" id="MF_00118"/>
    </source>
</evidence>
<comment type="similarity">
    <text evidence="1 12">Belongs to the TRAFAC class translation factor GTPase superfamily. Classic translation factor GTPase family. EF-Tu/EF-1A subfamily.</text>
</comment>
<dbReference type="InterPro" id="IPR031157">
    <property type="entry name" value="G_TR_CS"/>
</dbReference>
<dbReference type="PROSITE" id="PS00301">
    <property type="entry name" value="G_TR_1"/>
    <property type="match status" value="1"/>
</dbReference>
<feature type="binding site" evidence="12">
    <location>
        <begin position="81"/>
        <end position="85"/>
    </location>
    <ligand>
        <name>GTP</name>
        <dbReference type="ChEBI" id="CHEBI:37565"/>
    </ligand>
</feature>
<dbReference type="InterPro" id="IPR050055">
    <property type="entry name" value="EF-Tu_GTPase"/>
</dbReference>
<evidence type="ECO:0000256" key="3">
    <source>
        <dbReference type="ARBA" id="ARBA00022741"/>
    </source>
</evidence>
<comment type="function">
    <text evidence="9">May play an important regulatory role in cell growth and in the bacterial response to nutrient deprivation.</text>
</comment>
<comment type="function">
    <text evidence="12">GTP hydrolase that promotes the GTP-dependent binding of aminoacyl-tRNA to the A-site of ribosomes during protein biosynthesis.</text>
</comment>
<feature type="domain" description="Tr-type G" evidence="13">
    <location>
        <begin position="10"/>
        <end position="205"/>
    </location>
</feature>
<evidence type="ECO:0000313" key="15">
    <source>
        <dbReference type="Proteomes" id="UP000323632"/>
    </source>
</evidence>
<dbReference type="EMBL" id="VWSH01000002">
    <property type="protein sequence ID" value="KAA5535073.1"/>
    <property type="molecule type" value="Genomic_DNA"/>
</dbReference>
<dbReference type="NCBIfam" id="TIGR00485">
    <property type="entry name" value="EF-Tu"/>
    <property type="match status" value="1"/>
</dbReference>
<dbReference type="Pfam" id="PF00009">
    <property type="entry name" value="GTP_EFTU"/>
    <property type="match status" value="1"/>
</dbReference>
<dbReference type="FunFam" id="2.40.30.10:FF:000001">
    <property type="entry name" value="Elongation factor Tu"/>
    <property type="match status" value="1"/>
</dbReference>
<keyword evidence="2 12" id="KW-0963">Cytoplasm</keyword>
<evidence type="ECO:0000256" key="7">
    <source>
        <dbReference type="ARBA" id="ARBA00023134"/>
    </source>
</evidence>
<dbReference type="InterPro" id="IPR004160">
    <property type="entry name" value="Transl_elong_EFTu/EF1A_C"/>
</dbReference>
<dbReference type="SUPFAM" id="SSF50447">
    <property type="entry name" value="Translation proteins"/>
    <property type="match status" value="1"/>
</dbReference>
<comment type="subunit">
    <text evidence="10">Monomer. Heterotetramer composed of two EF-Ts.EF-Tu dimer complexes.</text>
</comment>
<evidence type="ECO:0000256" key="8">
    <source>
        <dbReference type="ARBA" id="ARBA00029554"/>
    </source>
</evidence>
<dbReference type="Pfam" id="PF03143">
    <property type="entry name" value="GTP_EFTU_D3"/>
    <property type="match status" value="1"/>
</dbReference>
<dbReference type="NCBIfam" id="TIGR00231">
    <property type="entry name" value="small_GTP"/>
    <property type="match status" value="1"/>
</dbReference>
<evidence type="ECO:0000256" key="4">
    <source>
        <dbReference type="ARBA" id="ARBA00022768"/>
    </source>
</evidence>
<comment type="catalytic activity">
    <reaction evidence="12">
        <text>GTP + H2O = GDP + phosphate + H(+)</text>
        <dbReference type="Rhea" id="RHEA:19669"/>
        <dbReference type="ChEBI" id="CHEBI:15377"/>
        <dbReference type="ChEBI" id="CHEBI:15378"/>
        <dbReference type="ChEBI" id="CHEBI:37565"/>
        <dbReference type="ChEBI" id="CHEBI:43474"/>
        <dbReference type="ChEBI" id="CHEBI:58189"/>
        <dbReference type="EC" id="3.6.5.3"/>
    </reaction>
</comment>
<dbReference type="PANTHER" id="PTHR43721:SF22">
    <property type="entry name" value="ELONGATION FACTOR TU, MITOCHONDRIAL"/>
    <property type="match status" value="1"/>
</dbReference>
<dbReference type="CDD" id="cd03697">
    <property type="entry name" value="EFTU_II"/>
    <property type="match status" value="1"/>
</dbReference>
<feature type="binding site" evidence="12">
    <location>
        <begin position="136"/>
        <end position="139"/>
    </location>
    <ligand>
        <name>GTP</name>
        <dbReference type="ChEBI" id="CHEBI:37565"/>
    </ligand>
</feature>
<dbReference type="Pfam" id="PF03144">
    <property type="entry name" value="GTP_EFTU_D2"/>
    <property type="match status" value="1"/>
</dbReference>
<dbReference type="InterPro" id="IPR009000">
    <property type="entry name" value="Transl_B-barrel_sf"/>
</dbReference>
<dbReference type="GO" id="GO:0003746">
    <property type="term" value="F:translation elongation factor activity"/>
    <property type="evidence" value="ECO:0007669"/>
    <property type="project" value="UniProtKB-UniRule"/>
</dbReference>
<dbReference type="InterPro" id="IPR033720">
    <property type="entry name" value="EFTU_2"/>
</dbReference>
<keyword evidence="3 12" id="KW-0547">Nucleotide-binding</keyword>
<keyword evidence="12" id="KW-0460">Magnesium</keyword>
<dbReference type="NCBIfam" id="NF000766">
    <property type="entry name" value="PRK00049.1"/>
    <property type="match status" value="1"/>
</dbReference>
<dbReference type="PANTHER" id="PTHR43721">
    <property type="entry name" value="ELONGATION FACTOR TU-RELATED"/>
    <property type="match status" value="1"/>
</dbReference>
<comment type="caution">
    <text evidence="14">The sequence shown here is derived from an EMBL/GenBank/DDBJ whole genome shotgun (WGS) entry which is preliminary data.</text>
</comment>
<dbReference type="InterPro" id="IPR005225">
    <property type="entry name" value="Small_GTP-bd"/>
</dbReference>
<dbReference type="NCBIfam" id="NF009373">
    <property type="entry name" value="PRK12736.1"/>
    <property type="match status" value="1"/>
</dbReference>
<keyword evidence="5 12" id="KW-0378">Hydrolase</keyword>
<keyword evidence="4 12" id="KW-0251">Elongation factor</keyword>
<dbReference type="GO" id="GO:0003924">
    <property type="term" value="F:GTPase activity"/>
    <property type="evidence" value="ECO:0007669"/>
    <property type="project" value="UniProtKB-UniRule"/>
</dbReference>
<protein>
    <recommendedName>
        <fullName evidence="8 12">Elongation factor Tu</fullName>
        <shortName evidence="12">EF-Tu</shortName>
        <ecNumber evidence="12">3.6.5.3</ecNumber>
    </recommendedName>
</protein>
<dbReference type="GO" id="GO:0005525">
    <property type="term" value="F:GTP binding"/>
    <property type="evidence" value="ECO:0007669"/>
    <property type="project" value="UniProtKB-UniRule"/>
</dbReference>
<evidence type="ECO:0000256" key="1">
    <source>
        <dbReference type="ARBA" id="ARBA00007249"/>
    </source>
</evidence>
<dbReference type="InterPro" id="IPR004541">
    <property type="entry name" value="Transl_elong_EFTu/EF1A_bac/org"/>
</dbReference>
<dbReference type="GO" id="GO:0005829">
    <property type="term" value="C:cytosol"/>
    <property type="evidence" value="ECO:0007669"/>
    <property type="project" value="TreeGrafter"/>
</dbReference>
<dbReference type="EC" id="3.6.5.3" evidence="12"/>
<dbReference type="InterPro" id="IPR041709">
    <property type="entry name" value="EF-Tu_GTP-bd"/>
</dbReference>
<evidence type="ECO:0000256" key="2">
    <source>
        <dbReference type="ARBA" id="ARBA00022490"/>
    </source>
</evidence>
<dbReference type="NCBIfam" id="NF009372">
    <property type="entry name" value="PRK12735.1"/>
    <property type="match status" value="1"/>
</dbReference>
<dbReference type="PRINTS" id="PR00315">
    <property type="entry name" value="ELONGATNFCT"/>
</dbReference>
<keyword evidence="6 12" id="KW-0648">Protein biosynthesis</keyword>
<evidence type="ECO:0000256" key="11">
    <source>
        <dbReference type="ARBA" id="ARBA00064283"/>
    </source>
</evidence>
<comment type="subcellular location">
    <subcellularLocation>
        <location evidence="12">Cytoplasm</location>
    </subcellularLocation>
</comment>
<evidence type="ECO:0000256" key="5">
    <source>
        <dbReference type="ARBA" id="ARBA00022801"/>
    </source>
</evidence>
<dbReference type="GO" id="GO:0000287">
    <property type="term" value="F:magnesium ion binding"/>
    <property type="evidence" value="ECO:0007669"/>
    <property type="project" value="UniProtKB-UniRule"/>
</dbReference>
<dbReference type="InterPro" id="IPR004161">
    <property type="entry name" value="EFTu-like_2"/>
</dbReference>
<dbReference type="CDD" id="cd03707">
    <property type="entry name" value="EFTU_III"/>
    <property type="match status" value="1"/>
</dbReference>
<keyword evidence="12" id="KW-0479">Metal-binding</keyword>
<evidence type="ECO:0000259" key="13">
    <source>
        <dbReference type="PROSITE" id="PS51722"/>
    </source>
</evidence>
<gene>
    <name evidence="12 14" type="primary">tuf</name>
    <name evidence="14" type="ORF">F0919_10810</name>
</gene>
<proteinExistence type="inferred from homology"/>
<feature type="binding site" evidence="12">
    <location>
        <begin position="19"/>
        <end position="26"/>
    </location>
    <ligand>
        <name>GTP</name>
        <dbReference type="ChEBI" id="CHEBI:37565"/>
    </ligand>
</feature>
<name>A0A5M6CJ75_9BACT</name>
<organism evidence="14 15">
    <name type="scientific">Taibaiella lutea</name>
    <dbReference type="NCBI Taxonomy" id="2608001"/>
    <lineage>
        <taxon>Bacteria</taxon>
        <taxon>Pseudomonadati</taxon>
        <taxon>Bacteroidota</taxon>
        <taxon>Chitinophagia</taxon>
        <taxon>Chitinophagales</taxon>
        <taxon>Chitinophagaceae</taxon>
        <taxon>Taibaiella</taxon>
    </lineage>
</organism>
<dbReference type="InterPro" id="IPR000795">
    <property type="entry name" value="T_Tr_GTP-bd_dom"/>
</dbReference>